<evidence type="ECO:0000256" key="1">
    <source>
        <dbReference type="ARBA" id="ARBA00008535"/>
    </source>
</evidence>
<evidence type="ECO:0000259" key="4">
    <source>
        <dbReference type="PROSITE" id="PS51720"/>
    </source>
</evidence>
<feature type="domain" description="AIG1-type G" evidence="4">
    <location>
        <begin position="1"/>
        <end position="126"/>
    </location>
</feature>
<evidence type="ECO:0000256" key="3">
    <source>
        <dbReference type="ARBA" id="ARBA00023134"/>
    </source>
</evidence>
<dbReference type="CTD" id="20252363"/>
<evidence type="ECO:0000313" key="6">
    <source>
        <dbReference type="Proteomes" id="UP000030746"/>
    </source>
</evidence>
<evidence type="ECO:0000313" key="5">
    <source>
        <dbReference type="EMBL" id="ESO91663.1"/>
    </source>
</evidence>
<keyword evidence="2" id="KW-0547">Nucleotide-binding</keyword>
<comment type="similarity">
    <text evidence="1">Belongs to the TRAFAC class TrmE-Era-EngA-EngB-Septin-like GTPase superfamily. AIG1/Toc34/Toc159-like paraseptin GTPase family. IAN subfamily.</text>
</comment>
<dbReference type="Proteomes" id="UP000030746">
    <property type="component" value="Unassembled WGS sequence"/>
</dbReference>
<dbReference type="RefSeq" id="XP_009057607.1">
    <property type="nucleotide sequence ID" value="XM_009059359.1"/>
</dbReference>
<dbReference type="PANTHER" id="PTHR10903:SF184">
    <property type="entry name" value="GTP-BINDING PROTEIN A"/>
    <property type="match status" value="1"/>
</dbReference>
<keyword evidence="6" id="KW-1185">Reference proteome</keyword>
<dbReference type="Pfam" id="PF04548">
    <property type="entry name" value="AIG1"/>
    <property type="match status" value="1"/>
</dbReference>
<gene>
    <name evidence="5" type="ORF">LOTGIDRAFT_78943</name>
</gene>
<dbReference type="GO" id="GO:0005525">
    <property type="term" value="F:GTP binding"/>
    <property type="evidence" value="ECO:0007669"/>
    <property type="project" value="UniProtKB-KW"/>
</dbReference>
<reference evidence="5 6" key="1">
    <citation type="journal article" date="2013" name="Nature">
        <title>Insights into bilaterian evolution from three spiralian genomes.</title>
        <authorList>
            <person name="Simakov O."/>
            <person name="Marletaz F."/>
            <person name="Cho S.J."/>
            <person name="Edsinger-Gonzales E."/>
            <person name="Havlak P."/>
            <person name="Hellsten U."/>
            <person name="Kuo D.H."/>
            <person name="Larsson T."/>
            <person name="Lv J."/>
            <person name="Arendt D."/>
            <person name="Savage R."/>
            <person name="Osoegawa K."/>
            <person name="de Jong P."/>
            <person name="Grimwood J."/>
            <person name="Chapman J.A."/>
            <person name="Shapiro H."/>
            <person name="Aerts A."/>
            <person name="Otillar R.P."/>
            <person name="Terry A.Y."/>
            <person name="Boore J.L."/>
            <person name="Grigoriev I.V."/>
            <person name="Lindberg D.R."/>
            <person name="Seaver E.C."/>
            <person name="Weisblat D.A."/>
            <person name="Putnam N.H."/>
            <person name="Rokhsar D.S."/>
        </authorList>
    </citation>
    <scope>NUCLEOTIDE SEQUENCE [LARGE SCALE GENOMIC DNA]</scope>
</reference>
<keyword evidence="3" id="KW-0342">GTP-binding</keyword>
<dbReference type="InterPro" id="IPR045058">
    <property type="entry name" value="GIMA/IAN/Toc"/>
</dbReference>
<dbReference type="STRING" id="225164.V3ZK36"/>
<dbReference type="InterPro" id="IPR027417">
    <property type="entry name" value="P-loop_NTPase"/>
</dbReference>
<dbReference type="EMBL" id="KB202237">
    <property type="protein sequence ID" value="ESO91663.1"/>
    <property type="molecule type" value="Genomic_DNA"/>
</dbReference>
<organism evidence="5 6">
    <name type="scientific">Lottia gigantea</name>
    <name type="common">Giant owl limpet</name>
    <dbReference type="NCBI Taxonomy" id="225164"/>
    <lineage>
        <taxon>Eukaryota</taxon>
        <taxon>Metazoa</taxon>
        <taxon>Spiralia</taxon>
        <taxon>Lophotrochozoa</taxon>
        <taxon>Mollusca</taxon>
        <taxon>Gastropoda</taxon>
        <taxon>Patellogastropoda</taxon>
        <taxon>Lottioidea</taxon>
        <taxon>Lottiidae</taxon>
        <taxon>Lottia</taxon>
    </lineage>
</organism>
<protein>
    <recommendedName>
        <fullName evidence="4">AIG1-type G domain-containing protein</fullName>
    </recommendedName>
</protein>
<dbReference type="SUPFAM" id="SSF52540">
    <property type="entry name" value="P-loop containing nucleoside triphosphate hydrolases"/>
    <property type="match status" value="1"/>
</dbReference>
<dbReference type="OrthoDB" id="10061751at2759"/>
<dbReference type="GeneID" id="20252363"/>
<dbReference type="OMA" id="TIQQMFR"/>
<dbReference type="PROSITE" id="PS51720">
    <property type="entry name" value="G_AIG1"/>
    <property type="match status" value="1"/>
</dbReference>
<dbReference type="InterPro" id="IPR006703">
    <property type="entry name" value="G_AIG1"/>
</dbReference>
<dbReference type="KEGG" id="lgi:LOTGIDRAFT_78943"/>
<dbReference type="AlphaFoldDB" id="V3ZK36"/>
<dbReference type="HOGENOM" id="CLU_010468_4_0_1"/>
<proteinExistence type="inferred from homology"/>
<sequence length="126" mass="14198">IILLGKSGIGKSSFGNYLLKAKKFPTRELEDGETGECQIERTDSMVVVDTPGFFSKYRSDVDVGKEIMETIRVNNLSINVYILVLSADRKELDSRSESVEFIKKLFGGNVVNHMIIVFTRKDYLKG</sequence>
<name>V3ZK36_LOTGI</name>
<dbReference type="Gene3D" id="3.40.50.300">
    <property type="entry name" value="P-loop containing nucleotide triphosphate hydrolases"/>
    <property type="match status" value="1"/>
</dbReference>
<feature type="non-terminal residue" evidence="5">
    <location>
        <position position="1"/>
    </location>
</feature>
<feature type="non-terminal residue" evidence="5">
    <location>
        <position position="126"/>
    </location>
</feature>
<dbReference type="PANTHER" id="PTHR10903">
    <property type="entry name" value="GTPASE, IMAP FAMILY MEMBER-RELATED"/>
    <property type="match status" value="1"/>
</dbReference>
<accession>V3ZK36</accession>
<evidence type="ECO:0000256" key="2">
    <source>
        <dbReference type="ARBA" id="ARBA00022741"/>
    </source>
</evidence>